<keyword evidence="5" id="KW-1185">Reference proteome</keyword>
<dbReference type="KEGG" id="cck:Ccar_03770"/>
<dbReference type="InterPro" id="IPR023772">
    <property type="entry name" value="DNA-bd_HTH_TetR-type_CS"/>
</dbReference>
<dbReference type="AlphaFoldDB" id="C6PYR8"/>
<dbReference type="SUPFAM" id="SSF48498">
    <property type="entry name" value="Tetracyclin repressor-like, C-terminal domain"/>
    <property type="match status" value="1"/>
</dbReference>
<feature type="DNA-binding region" description="H-T-H motif" evidence="2">
    <location>
        <begin position="33"/>
        <end position="52"/>
    </location>
</feature>
<dbReference type="eggNOG" id="COG1309">
    <property type="taxonomic scope" value="Bacteria"/>
</dbReference>
<organism evidence="4 5">
    <name type="scientific">Clostridium carboxidivorans P7</name>
    <dbReference type="NCBI Taxonomy" id="536227"/>
    <lineage>
        <taxon>Bacteria</taxon>
        <taxon>Bacillati</taxon>
        <taxon>Bacillota</taxon>
        <taxon>Clostridia</taxon>
        <taxon>Eubacteriales</taxon>
        <taxon>Clostridiaceae</taxon>
        <taxon>Clostridium</taxon>
    </lineage>
</organism>
<feature type="domain" description="HTH tetR-type" evidence="3">
    <location>
        <begin position="10"/>
        <end position="70"/>
    </location>
</feature>
<evidence type="ECO:0000256" key="1">
    <source>
        <dbReference type="ARBA" id="ARBA00023125"/>
    </source>
</evidence>
<keyword evidence="1 2" id="KW-0238">DNA-binding</keyword>
<proteinExistence type="predicted"/>
<dbReference type="InterPro" id="IPR009057">
    <property type="entry name" value="Homeodomain-like_sf"/>
</dbReference>
<protein>
    <submittedName>
        <fullName evidence="4">Transcriptional regulator, TetR family</fullName>
    </submittedName>
</protein>
<dbReference type="InterPro" id="IPR001647">
    <property type="entry name" value="HTH_TetR"/>
</dbReference>
<dbReference type="GO" id="GO:0003677">
    <property type="term" value="F:DNA binding"/>
    <property type="evidence" value="ECO:0007669"/>
    <property type="project" value="UniProtKB-UniRule"/>
</dbReference>
<gene>
    <name evidence="4" type="ORF">CcarbDRAFT_3935</name>
</gene>
<name>C6PYR8_9CLOT</name>
<dbReference type="EMBL" id="ACVI01000083">
    <property type="protein sequence ID" value="EET85599.1"/>
    <property type="molecule type" value="Genomic_DNA"/>
</dbReference>
<dbReference type="Gene3D" id="1.10.10.60">
    <property type="entry name" value="Homeodomain-like"/>
    <property type="match status" value="1"/>
</dbReference>
<dbReference type="OrthoDB" id="9780939at2"/>
<dbReference type="PROSITE" id="PS50977">
    <property type="entry name" value="HTH_TETR_2"/>
    <property type="match status" value="1"/>
</dbReference>
<dbReference type="GO" id="GO:0006355">
    <property type="term" value="P:regulation of DNA-templated transcription"/>
    <property type="evidence" value="ECO:0007669"/>
    <property type="project" value="UniProtKB-ARBA"/>
</dbReference>
<dbReference type="PATRIC" id="fig|536227.13.peg.799"/>
<evidence type="ECO:0000313" key="4">
    <source>
        <dbReference type="EMBL" id="EET85599.1"/>
    </source>
</evidence>
<accession>C6PYR8</accession>
<dbReference type="PANTHER" id="PTHR30328:SF54">
    <property type="entry name" value="HTH-TYPE TRANSCRIPTIONAL REPRESSOR SCO4008"/>
    <property type="match status" value="1"/>
</dbReference>
<dbReference type="PANTHER" id="PTHR30328">
    <property type="entry name" value="TRANSCRIPTIONAL REPRESSOR"/>
    <property type="match status" value="1"/>
</dbReference>
<reference evidence="4 5" key="1">
    <citation type="submission" date="2009-06" db="EMBL/GenBank/DDBJ databases">
        <title>The draft genome of Clostridium carboxidivorans P7.</title>
        <authorList>
            <consortium name="US DOE Joint Genome Institute (JGI-PGF)"/>
            <person name="Lucas S."/>
            <person name="Copeland A."/>
            <person name="Lapidus A."/>
            <person name="Glavina del Rio T."/>
            <person name="Tice H."/>
            <person name="Bruce D."/>
            <person name="Goodwin L."/>
            <person name="Pitluck S."/>
            <person name="Larimer F."/>
            <person name="Land M.L."/>
            <person name="Hauser L."/>
            <person name="Hemme C.L."/>
        </authorList>
    </citation>
    <scope>NUCLEOTIDE SEQUENCE [LARGE SCALE GENOMIC DNA]</scope>
    <source>
        <strain evidence="4 5">P7</strain>
    </source>
</reference>
<dbReference type="PRINTS" id="PR00455">
    <property type="entry name" value="HTHTETR"/>
</dbReference>
<dbReference type="Gene3D" id="1.10.357.10">
    <property type="entry name" value="Tetracycline Repressor, domain 2"/>
    <property type="match status" value="1"/>
</dbReference>
<dbReference type="PROSITE" id="PS01081">
    <property type="entry name" value="HTH_TETR_1"/>
    <property type="match status" value="1"/>
</dbReference>
<dbReference type="SUPFAM" id="SSF46689">
    <property type="entry name" value="Homeodomain-like"/>
    <property type="match status" value="1"/>
</dbReference>
<dbReference type="InterPro" id="IPR050109">
    <property type="entry name" value="HTH-type_TetR-like_transc_reg"/>
</dbReference>
<evidence type="ECO:0000259" key="3">
    <source>
        <dbReference type="PROSITE" id="PS50977"/>
    </source>
</evidence>
<dbReference type="Pfam" id="PF00440">
    <property type="entry name" value="TetR_N"/>
    <property type="match status" value="1"/>
</dbReference>
<sequence>MFSKFLSIDIEKQNRILNAAMKEFAKKGYEKASTNEIVKESEISKGLLFHYFKNKKQLFLYLYDYCVGLNMNEFYKKINLNESDFFIRLRQTQLIKMELLKKYPEIFRFIETSYLEDSNEIKQELEAKNKELMNKGVDVLFKGIDMSKFKDGIDIKKVINIVVWTLQGFADEVMTRKKLSSSNPINYDNAFLEADEYLNMLKNCFYK</sequence>
<evidence type="ECO:0000313" key="5">
    <source>
        <dbReference type="Proteomes" id="UP000004198"/>
    </source>
</evidence>
<comment type="caution">
    <text evidence="4">The sequence shown here is derived from an EMBL/GenBank/DDBJ whole genome shotgun (WGS) entry which is preliminary data.</text>
</comment>
<dbReference type="STRING" id="536227.Ccar_03770"/>
<dbReference type="Proteomes" id="UP000004198">
    <property type="component" value="Unassembled WGS sequence"/>
</dbReference>
<dbReference type="InterPro" id="IPR036271">
    <property type="entry name" value="Tet_transcr_reg_TetR-rel_C_sf"/>
</dbReference>
<evidence type="ECO:0000256" key="2">
    <source>
        <dbReference type="PROSITE-ProRule" id="PRU00335"/>
    </source>
</evidence>
<dbReference type="RefSeq" id="WP_007062820.1">
    <property type="nucleotide sequence ID" value="NZ_ACVI01000083.1"/>
</dbReference>